<dbReference type="GO" id="GO:0003676">
    <property type="term" value="F:nucleic acid binding"/>
    <property type="evidence" value="ECO:0007669"/>
    <property type="project" value="InterPro"/>
</dbReference>
<protein>
    <submittedName>
        <fullName evidence="2">HNH endonuclease</fullName>
    </submittedName>
</protein>
<dbReference type="EMBL" id="JAABOO010000003">
    <property type="protein sequence ID" value="NER14543.1"/>
    <property type="molecule type" value="Genomic_DNA"/>
</dbReference>
<organism evidence="2 3">
    <name type="scientific">Leptobacterium flavescens</name>
    <dbReference type="NCBI Taxonomy" id="472055"/>
    <lineage>
        <taxon>Bacteria</taxon>
        <taxon>Pseudomonadati</taxon>
        <taxon>Bacteroidota</taxon>
        <taxon>Flavobacteriia</taxon>
        <taxon>Flavobacteriales</taxon>
        <taxon>Flavobacteriaceae</taxon>
        <taxon>Leptobacterium</taxon>
    </lineage>
</organism>
<dbReference type="AlphaFoldDB" id="A0A6P0UUP8"/>
<sequence length="98" mass="11292">MMRQTNTDSNGGSWTESQIRLVWEDGKIVPGKSPNEFRKDKCESIIKWSEHGNRNSQYGWEIDHINPVSNGGGDEFDNLQPLQWENNAKKGDQLNWIC</sequence>
<dbReference type="Pfam" id="PF01844">
    <property type="entry name" value="HNH"/>
    <property type="match status" value="1"/>
</dbReference>
<dbReference type="InterPro" id="IPR002711">
    <property type="entry name" value="HNH"/>
</dbReference>
<evidence type="ECO:0000313" key="2">
    <source>
        <dbReference type="EMBL" id="NER14543.1"/>
    </source>
</evidence>
<keyword evidence="2" id="KW-0540">Nuclease</keyword>
<dbReference type="GO" id="GO:0008270">
    <property type="term" value="F:zinc ion binding"/>
    <property type="evidence" value="ECO:0007669"/>
    <property type="project" value="InterPro"/>
</dbReference>
<dbReference type="GO" id="GO:0004519">
    <property type="term" value="F:endonuclease activity"/>
    <property type="evidence" value="ECO:0007669"/>
    <property type="project" value="UniProtKB-KW"/>
</dbReference>
<accession>A0A6P0UUP8</accession>
<reference evidence="2 3" key="1">
    <citation type="submission" date="2020-01" db="EMBL/GenBank/DDBJ databases">
        <title>Leptobacterium flavescens.</title>
        <authorList>
            <person name="Wang G."/>
        </authorList>
    </citation>
    <scope>NUCLEOTIDE SEQUENCE [LARGE SCALE GENOMIC DNA]</scope>
    <source>
        <strain evidence="2 3">KCTC 22160</strain>
    </source>
</reference>
<keyword evidence="2" id="KW-0378">Hydrolase</keyword>
<comment type="caution">
    <text evidence="2">The sequence shown here is derived from an EMBL/GenBank/DDBJ whole genome shotgun (WGS) entry which is preliminary data.</text>
</comment>
<evidence type="ECO:0000313" key="3">
    <source>
        <dbReference type="Proteomes" id="UP000468581"/>
    </source>
</evidence>
<evidence type="ECO:0000259" key="1">
    <source>
        <dbReference type="Pfam" id="PF01844"/>
    </source>
</evidence>
<dbReference type="CDD" id="cd00085">
    <property type="entry name" value="HNHc"/>
    <property type="match status" value="1"/>
</dbReference>
<feature type="domain" description="HNH" evidence="1">
    <location>
        <begin position="55"/>
        <end position="92"/>
    </location>
</feature>
<keyword evidence="2" id="KW-0255">Endonuclease</keyword>
<dbReference type="Gene3D" id="1.10.30.50">
    <property type="match status" value="1"/>
</dbReference>
<dbReference type="InterPro" id="IPR003615">
    <property type="entry name" value="HNH_nuc"/>
</dbReference>
<gene>
    <name evidence="2" type="ORF">GWK08_13900</name>
</gene>
<dbReference type="RefSeq" id="WP_163607829.1">
    <property type="nucleotide sequence ID" value="NZ_JAABOO010000003.1"/>
</dbReference>
<proteinExistence type="predicted"/>
<keyword evidence="3" id="KW-1185">Reference proteome</keyword>
<dbReference type="Proteomes" id="UP000468581">
    <property type="component" value="Unassembled WGS sequence"/>
</dbReference>
<name>A0A6P0UUP8_9FLAO</name>